<dbReference type="FunFam" id="1.20.1080.10:FF:000014">
    <property type="entry name" value="Aquaporin 1"/>
    <property type="match status" value="1"/>
</dbReference>
<keyword evidence="13" id="KW-1185">Reference proteome</keyword>
<dbReference type="AlphaFoldDB" id="A0A6A5S8K6"/>
<feature type="transmembrane region" description="Helical" evidence="11">
    <location>
        <begin position="131"/>
        <end position="152"/>
    </location>
</feature>
<evidence type="ECO:0000256" key="7">
    <source>
        <dbReference type="ARBA" id="ARBA00023136"/>
    </source>
</evidence>
<evidence type="ECO:0000256" key="4">
    <source>
        <dbReference type="ARBA" id="ARBA00022692"/>
    </source>
</evidence>
<feature type="region of interest" description="Disordered" evidence="10">
    <location>
        <begin position="1"/>
        <end position="36"/>
    </location>
</feature>
<feature type="transmembrane region" description="Helical" evidence="11">
    <location>
        <begin position="248"/>
        <end position="267"/>
    </location>
</feature>
<protein>
    <submittedName>
        <fullName evidence="12">Aquaporin-like protein</fullName>
    </submittedName>
</protein>
<proteinExistence type="inferred from homology"/>
<evidence type="ECO:0000256" key="9">
    <source>
        <dbReference type="RuleBase" id="RU000477"/>
    </source>
</evidence>
<evidence type="ECO:0000256" key="10">
    <source>
        <dbReference type="SAM" id="MobiDB-lite"/>
    </source>
</evidence>
<accession>A0A6A5S8K6</accession>
<evidence type="ECO:0000256" key="6">
    <source>
        <dbReference type="ARBA" id="ARBA00022989"/>
    </source>
</evidence>
<keyword evidence="4 9" id="KW-0812">Transmembrane</keyword>
<dbReference type="PANTHER" id="PTHR19139:SF283">
    <property type="entry name" value="AQUAPORIN"/>
    <property type="match status" value="1"/>
</dbReference>
<comment type="catalytic activity">
    <reaction evidence="8">
        <text>H2O(in) = H2O(out)</text>
        <dbReference type="Rhea" id="RHEA:29667"/>
        <dbReference type="ChEBI" id="CHEBI:15377"/>
    </reaction>
</comment>
<dbReference type="GO" id="GO:0005886">
    <property type="term" value="C:plasma membrane"/>
    <property type="evidence" value="ECO:0007669"/>
    <property type="project" value="TreeGrafter"/>
</dbReference>
<dbReference type="OrthoDB" id="3222at2759"/>
<feature type="transmembrane region" description="Helical" evidence="11">
    <location>
        <begin position="46"/>
        <end position="70"/>
    </location>
</feature>
<name>A0A6A5S8K6_9PLEO</name>
<evidence type="ECO:0000256" key="1">
    <source>
        <dbReference type="ARBA" id="ARBA00004141"/>
    </source>
</evidence>
<dbReference type="InterPro" id="IPR034294">
    <property type="entry name" value="Aquaporin_transptr"/>
</dbReference>
<dbReference type="SUPFAM" id="SSF81338">
    <property type="entry name" value="Aquaporin-like"/>
    <property type="match status" value="1"/>
</dbReference>
<keyword evidence="7 11" id="KW-0472">Membrane</keyword>
<dbReference type="EMBL" id="ML976229">
    <property type="protein sequence ID" value="KAF1935864.1"/>
    <property type="molecule type" value="Genomic_DNA"/>
</dbReference>
<dbReference type="InterPro" id="IPR000425">
    <property type="entry name" value="MIP"/>
</dbReference>
<dbReference type="PANTHER" id="PTHR19139">
    <property type="entry name" value="AQUAPORIN TRANSPORTER"/>
    <property type="match status" value="1"/>
</dbReference>
<dbReference type="PRINTS" id="PR00783">
    <property type="entry name" value="MINTRINSICP"/>
</dbReference>
<sequence>MTAYHDPKLTPRRSQSQHRHLPSNEANFDVPAPQRKHHTSTLEGHMVAASGEFVGTFMFLFFSFSGQLMLTNQASERSILNGGPSSQQNIFTALLYGFSLLVNVWAFFRISGGLFNPAVTLGMVIAGQLPAIRSLFLFPAQLLACMCAGGLVECMFPGDVGVVNTTLSPGTSIAQGVFIEMFMTAELVFVVLMLAAEKSKDTFMAPIGIGLALFVAMMGGVYFTGGSLNPARSFGPAVASRSFVPYHWIYWVGPVLGALLAAAYYRFVKYFNYEQANPGQDSAGADSLQD</sequence>
<evidence type="ECO:0000256" key="3">
    <source>
        <dbReference type="ARBA" id="ARBA00022448"/>
    </source>
</evidence>
<evidence type="ECO:0000256" key="2">
    <source>
        <dbReference type="ARBA" id="ARBA00006175"/>
    </source>
</evidence>
<evidence type="ECO:0000256" key="11">
    <source>
        <dbReference type="SAM" id="Phobius"/>
    </source>
</evidence>
<gene>
    <name evidence="12" type="ORF">EJ02DRAFT_360555</name>
</gene>
<dbReference type="GO" id="GO:0015250">
    <property type="term" value="F:water channel activity"/>
    <property type="evidence" value="ECO:0007669"/>
    <property type="project" value="TreeGrafter"/>
</dbReference>
<dbReference type="Pfam" id="PF00230">
    <property type="entry name" value="MIP"/>
    <property type="match status" value="1"/>
</dbReference>
<comment type="subcellular location">
    <subcellularLocation>
        <location evidence="1">Membrane</location>
        <topology evidence="1">Multi-pass membrane protein</topology>
    </subcellularLocation>
</comment>
<comment type="similarity">
    <text evidence="2 9">Belongs to the MIP/aquaporin (TC 1.A.8) family.</text>
</comment>
<evidence type="ECO:0000313" key="13">
    <source>
        <dbReference type="Proteomes" id="UP000800038"/>
    </source>
</evidence>
<keyword evidence="5" id="KW-0677">Repeat</keyword>
<evidence type="ECO:0000313" key="12">
    <source>
        <dbReference type="EMBL" id="KAF1935864.1"/>
    </source>
</evidence>
<feature type="transmembrane region" description="Helical" evidence="11">
    <location>
        <begin position="172"/>
        <end position="195"/>
    </location>
</feature>
<evidence type="ECO:0000256" key="5">
    <source>
        <dbReference type="ARBA" id="ARBA00022737"/>
    </source>
</evidence>
<dbReference type="Proteomes" id="UP000800038">
    <property type="component" value="Unassembled WGS sequence"/>
</dbReference>
<dbReference type="Gene3D" id="1.20.1080.10">
    <property type="entry name" value="Glycerol uptake facilitator protein"/>
    <property type="match status" value="1"/>
</dbReference>
<keyword evidence="6 11" id="KW-1133">Transmembrane helix</keyword>
<dbReference type="InterPro" id="IPR023271">
    <property type="entry name" value="Aquaporin-like"/>
</dbReference>
<keyword evidence="3 9" id="KW-0813">Transport</keyword>
<evidence type="ECO:0000256" key="8">
    <source>
        <dbReference type="ARBA" id="ARBA00034651"/>
    </source>
</evidence>
<reference evidence="12" key="1">
    <citation type="journal article" date="2020" name="Stud. Mycol.">
        <title>101 Dothideomycetes genomes: a test case for predicting lifestyles and emergence of pathogens.</title>
        <authorList>
            <person name="Haridas S."/>
            <person name="Albert R."/>
            <person name="Binder M."/>
            <person name="Bloem J."/>
            <person name="Labutti K."/>
            <person name="Salamov A."/>
            <person name="Andreopoulos B."/>
            <person name="Baker S."/>
            <person name="Barry K."/>
            <person name="Bills G."/>
            <person name="Bluhm B."/>
            <person name="Cannon C."/>
            <person name="Castanera R."/>
            <person name="Culley D."/>
            <person name="Daum C."/>
            <person name="Ezra D."/>
            <person name="Gonzalez J."/>
            <person name="Henrissat B."/>
            <person name="Kuo A."/>
            <person name="Liang C."/>
            <person name="Lipzen A."/>
            <person name="Lutzoni F."/>
            <person name="Magnuson J."/>
            <person name="Mondo S."/>
            <person name="Nolan M."/>
            <person name="Ohm R."/>
            <person name="Pangilinan J."/>
            <person name="Park H.-J."/>
            <person name="Ramirez L."/>
            <person name="Alfaro M."/>
            <person name="Sun H."/>
            <person name="Tritt A."/>
            <person name="Yoshinaga Y."/>
            <person name="Zwiers L.-H."/>
            <person name="Turgeon B."/>
            <person name="Goodwin S."/>
            <person name="Spatafora J."/>
            <person name="Crous P."/>
            <person name="Grigoriev I."/>
        </authorList>
    </citation>
    <scope>NUCLEOTIDE SEQUENCE</scope>
    <source>
        <strain evidence="12">CBS 161.51</strain>
    </source>
</reference>
<organism evidence="12 13">
    <name type="scientific">Clathrospora elynae</name>
    <dbReference type="NCBI Taxonomy" id="706981"/>
    <lineage>
        <taxon>Eukaryota</taxon>
        <taxon>Fungi</taxon>
        <taxon>Dikarya</taxon>
        <taxon>Ascomycota</taxon>
        <taxon>Pezizomycotina</taxon>
        <taxon>Dothideomycetes</taxon>
        <taxon>Pleosporomycetidae</taxon>
        <taxon>Pleosporales</taxon>
        <taxon>Diademaceae</taxon>
        <taxon>Clathrospora</taxon>
    </lineage>
</organism>
<feature type="transmembrane region" description="Helical" evidence="11">
    <location>
        <begin position="207"/>
        <end position="228"/>
    </location>
</feature>